<proteinExistence type="predicted"/>
<feature type="coiled-coil region" evidence="1">
    <location>
        <begin position="64"/>
        <end position="101"/>
    </location>
</feature>
<accession>A0A1Y4L494</accession>
<name>A0A1Y4L494_9FIRM</name>
<evidence type="ECO:0000313" key="3">
    <source>
        <dbReference type="Proteomes" id="UP000195897"/>
    </source>
</evidence>
<evidence type="ECO:0000256" key="1">
    <source>
        <dbReference type="SAM" id="Coils"/>
    </source>
</evidence>
<sequence>MTLQDCSKDELIHFIQTECLVPDSRRLELRVYQYREDQYFRRLIEARERISNLYIQLAGLLPEISKSEDAIKQAREISEQIKREQAQAARYEQKYLQAQRRVDACLTR</sequence>
<dbReference type="EMBL" id="NFKK01000020">
    <property type="protein sequence ID" value="OUP51578.1"/>
    <property type="molecule type" value="Genomic_DNA"/>
</dbReference>
<dbReference type="Proteomes" id="UP000195897">
    <property type="component" value="Unassembled WGS sequence"/>
</dbReference>
<comment type="caution">
    <text evidence="2">The sequence shown here is derived from an EMBL/GenBank/DDBJ whole genome shotgun (WGS) entry which is preliminary data.</text>
</comment>
<dbReference type="AlphaFoldDB" id="A0A1Y4L494"/>
<organism evidence="2 3">
    <name type="scientific">Butyricicoccus pullicaecorum</name>
    <dbReference type="NCBI Taxonomy" id="501571"/>
    <lineage>
        <taxon>Bacteria</taxon>
        <taxon>Bacillati</taxon>
        <taxon>Bacillota</taxon>
        <taxon>Clostridia</taxon>
        <taxon>Eubacteriales</taxon>
        <taxon>Butyricicoccaceae</taxon>
        <taxon>Butyricicoccus</taxon>
    </lineage>
</organism>
<gene>
    <name evidence="2" type="ORF">B5F17_12690</name>
</gene>
<evidence type="ECO:0000313" key="2">
    <source>
        <dbReference type="EMBL" id="OUP51578.1"/>
    </source>
</evidence>
<dbReference type="RefSeq" id="WP_087374372.1">
    <property type="nucleotide sequence ID" value="NZ_NFKK01000020.1"/>
</dbReference>
<protein>
    <submittedName>
        <fullName evidence="2">Uncharacterized protein</fullName>
    </submittedName>
</protein>
<keyword evidence="1" id="KW-0175">Coiled coil</keyword>
<reference evidence="3" key="1">
    <citation type="submission" date="2017-04" db="EMBL/GenBank/DDBJ databases">
        <title>Function of individual gut microbiota members based on whole genome sequencing of pure cultures obtained from chicken caecum.</title>
        <authorList>
            <person name="Medvecky M."/>
            <person name="Cejkova D."/>
            <person name="Polansky O."/>
            <person name="Karasova D."/>
            <person name="Kubasova T."/>
            <person name="Cizek A."/>
            <person name="Rychlik I."/>
        </authorList>
    </citation>
    <scope>NUCLEOTIDE SEQUENCE [LARGE SCALE GENOMIC DNA]</scope>
    <source>
        <strain evidence="3">An180</strain>
    </source>
</reference>